<sequence>MKVLILGAIGFIGFPMAQAFVRAGHTVYGLACTAAKAKLLATEENAWTHLIPTLDVPSPRTLRAAAAAQETRSANAPLLSYIHTSGTWVHGDNRRNAVTDTTPITAPLAIMSWLPALEQRVVRAPGGRYALIHVEDLADLYARAVEKASLVGGQIFDASNPNTESVDELHQKLVDFSGGQGPYEYSKPANPLEGGISSTALVRPYLANALLGWSAKKQGLTEGLENY</sequence>
<comment type="caution">
    <text evidence="2">The sequence shown here is derived from an EMBL/GenBank/DDBJ whole genome shotgun (WGS) entry which is preliminary data.</text>
</comment>
<evidence type="ECO:0000313" key="2">
    <source>
        <dbReference type="EMBL" id="KAJ7704847.1"/>
    </source>
</evidence>
<dbReference type="PANTHER" id="PTHR48079">
    <property type="entry name" value="PROTEIN YEEZ"/>
    <property type="match status" value="1"/>
</dbReference>
<keyword evidence="1" id="KW-0732">Signal</keyword>
<dbReference type="AlphaFoldDB" id="A0AAD7M7V3"/>
<dbReference type="Gene3D" id="3.40.50.720">
    <property type="entry name" value="NAD(P)-binding Rossmann-like Domain"/>
    <property type="match status" value="2"/>
</dbReference>
<dbReference type="Proteomes" id="UP001221757">
    <property type="component" value="Unassembled WGS sequence"/>
</dbReference>
<dbReference type="GO" id="GO:0005737">
    <property type="term" value="C:cytoplasm"/>
    <property type="evidence" value="ECO:0007669"/>
    <property type="project" value="TreeGrafter"/>
</dbReference>
<evidence type="ECO:0008006" key="4">
    <source>
        <dbReference type="Google" id="ProtNLM"/>
    </source>
</evidence>
<feature type="signal peptide" evidence="1">
    <location>
        <begin position="1"/>
        <end position="19"/>
    </location>
</feature>
<reference evidence="2" key="1">
    <citation type="submission" date="2023-03" db="EMBL/GenBank/DDBJ databases">
        <title>Massive genome expansion in bonnet fungi (Mycena s.s.) driven by repeated elements and novel gene families across ecological guilds.</title>
        <authorList>
            <consortium name="Lawrence Berkeley National Laboratory"/>
            <person name="Harder C.B."/>
            <person name="Miyauchi S."/>
            <person name="Viragh M."/>
            <person name="Kuo A."/>
            <person name="Thoen E."/>
            <person name="Andreopoulos B."/>
            <person name="Lu D."/>
            <person name="Skrede I."/>
            <person name="Drula E."/>
            <person name="Henrissat B."/>
            <person name="Morin E."/>
            <person name="Kohler A."/>
            <person name="Barry K."/>
            <person name="LaButti K."/>
            <person name="Morin E."/>
            <person name="Salamov A."/>
            <person name="Lipzen A."/>
            <person name="Mereny Z."/>
            <person name="Hegedus B."/>
            <person name="Baldrian P."/>
            <person name="Stursova M."/>
            <person name="Weitz H."/>
            <person name="Taylor A."/>
            <person name="Grigoriev I.V."/>
            <person name="Nagy L.G."/>
            <person name="Martin F."/>
            <person name="Kauserud H."/>
        </authorList>
    </citation>
    <scope>NUCLEOTIDE SEQUENCE</scope>
    <source>
        <strain evidence="2">CBHHK067</strain>
    </source>
</reference>
<dbReference type="SUPFAM" id="SSF51735">
    <property type="entry name" value="NAD(P)-binding Rossmann-fold domains"/>
    <property type="match status" value="1"/>
</dbReference>
<dbReference type="PANTHER" id="PTHR48079:SF3">
    <property type="entry name" value="NAD-DEPENDENT EPIMERASE_DEHYDRATASE DOMAIN-CONTAINING PROTEIN"/>
    <property type="match status" value="1"/>
</dbReference>
<dbReference type="InterPro" id="IPR036291">
    <property type="entry name" value="NAD(P)-bd_dom_sf"/>
</dbReference>
<proteinExistence type="predicted"/>
<dbReference type="EMBL" id="JARKIE010000009">
    <property type="protein sequence ID" value="KAJ7704847.1"/>
    <property type="molecule type" value="Genomic_DNA"/>
</dbReference>
<name>A0AAD7M7V3_MYCRO</name>
<keyword evidence="3" id="KW-1185">Reference proteome</keyword>
<dbReference type="GO" id="GO:0004029">
    <property type="term" value="F:aldehyde dehydrogenase (NAD+) activity"/>
    <property type="evidence" value="ECO:0007669"/>
    <property type="project" value="TreeGrafter"/>
</dbReference>
<evidence type="ECO:0000313" key="3">
    <source>
        <dbReference type="Proteomes" id="UP001221757"/>
    </source>
</evidence>
<evidence type="ECO:0000256" key="1">
    <source>
        <dbReference type="SAM" id="SignalP"/>
    </source>
</evidence>
<gene>
    <name evidence="2" type="ORF">B0H17DRAFT_1156906</name>
</gene>
<organism evidence="2 3">
    <name type="scientific">Mycena rosella</name>
    <name type="common">Pink bonnet</name>
    <name type="synonym">Agaricus rosellus</name>
    <dbReference type="NCBI Taxonomy" id="1033263"/>
    <lineage>
        <taxon>Eukaryota</taxon>
        <taxon>Fungi</taxon>
        <taxon>Dikarya</taxon>
        <taxon>Basidiomycota</taxon>
        <taxon>Agaricomycotina</taxon>
        <taxon>Agaricomycetes</taxon>
        <taxon>Agaricomycetidae</taxon>
        <taxon>Agaricales</taxon>
        <taxon>Marasmiineae</taxon>
        <taxon>Mycenaceae</taxon>
        <taxon>Mycena</taxon>
    </lineage>
</organism>
<feature type="chain" id="PRO_5042104282" description="NAD(P)-binding protein" evidence="1">
    <location>
        <begin position="20"/>
        <end position="227"/>
    </location>
</feature>
<accession>A0AAD7M7V3</accession>
<protein>
    <recommendedName>
        <fullName evidence="4">NAD(P)-binding protein</fullName>
    </recommendedName>
</protein>
<dbReference type="InterPro" id="IPR051783">
    <property type="entry name" value="NAD(P)-dependent_oxidoreduct"/>
</dbReference>